<protein>
    <recommendedName>
        <fullName evidence="1">Beta-ketoacyl synthase-like N-terminal domain-containing protein</fullName>
    </recommendedName>
</protein>
<dbReference type="RefSeq" id="WP_120203076.1">
    <property type="nucleotide sequence ID" value="NZ_CP032514.1"/>
</dbReference>
<dbReference type="InterPro" id="IPR016039">
    <property type="entry name" value="Thiolase-like"/>
</dbReference>
<evidence type="ECO:0000313" key="2">
    <source>
        <dbReference type="EMBL" id="AYD88885.1"/>
    </source>
</evidence>
<reference evidence="2 3" key="1">
    <citation type="submission" date="2018-09" db="EMBL/GenBank/DDBJ databases">
        <authorList>
            <person name="Li J."/>
        </authorList>
    </citation>
    <scope>NUCLEOTIDE SEQUENCE [LARGE SCALE GENOMIC DNA]</scope>
    <source>
        <strain evidence="2 3">2129</strain>
    </source>
</reference>
<gene>
    <name evidence="2" type="ORF">D5R93_00300</name>
</gene>
<proteinExistence type="predicted"/>
<sequence length="358" mass="37758">MAAPEMQISECAVLTAAGNSMDTLTEAIGRPLGSRAPLELGAIPDPEVYEEVPGRVAAVPDFRIEDYVPRRGTRSLDRMTRLGIAASVLLRRQMEERRDITADSWHETGISLGTSAGSLRSNVDLTLDVIRGHGADLINPKVFPNSTMNCCASQVAIWNDFHGPNATVANGTISALSALRYASRLMSLGHCSRMLVGSVEELSPQRAWGTRLSGRIDSEVVIGESATLFSLEPAGASPSPVATVTGCEVAFCPISADGARSEALRRVVDRVCSQPEDVDLVVPGATGTVWQFSEERSLEHVTGRRLDVRRSVGDCGAGTSGVQVAAALGCAGPGDHVLLTSMDESGVVAAAMLQMCPS</sequence>
<feature type="domain" description="Beta-ketoacyl synthase-like N-terminal" evidence="1">
    <location>
        <begin position="63"/>
        <end position="208"/>
    </location>
</feature>
<keyword evidence="3" id="KW-1185">Reference proteome</keyword>
<name>A0ABM6Z178_9ACTO</name>
<evidence type="ECO:0000259" key="1">
    <source>
        <dbReference type="Pfam" id="PF00109"/>
    </source>
</evidence>
<dbReference type="Proteomes" id="UP000273001">
    <property type="component" value="Chromosome"/>
</dbReference>
<accession>A0ABM6Z178</accession>
<evidence type="ECO:0000313" key="3">
    <source>
        <dbReference type="Proteomes" id="UP000273001"/>
    </source>
</evidence>
<dbReference type="EMBL" id="CP032514">
    <property type="protein sequence ID" value="AYD88885.1"/>
    <property type="molecule type" value="Genomic_DNA"/>
</dbReference>
<dbReference type="Gene3D" id="3.40.47.10">
    <property type="match status" value="1"/>
</dbReference>
<dbReference type="InterPro" id="IPR014030">
    <property type="entry name" value="Ketoacyl_synth_N"/>
</dbReference>
<dbReference type="SUPFAM" id="SSF53901">
    <property type="entry name" value="Thiolase-like"/>
    <property type="match status" value="2"/>
</dbReference>
<organism evidence="2 3">
    <name type="scientific">Actinomyces lilanjuaniae</name>
    <dbReference type="NCBI Taxonomy" id="2321394"/>
    <lineage>
        <taxon>Bacteria</taxon>
        <taxon>Bacillati</taxon>
        <taxon>Actinomycetota</taxon>
        <taxon>Actinomycetes</taxon>
        <taxon>Actinomycetales</taxon>
        <taxon>Actinomycetaceae</taxon>
        <taxon>Actinomyces</taxon>
    </lineage>
</organism>
<dbReference type="Pfam" id="PF00109">
    <property type="entry name" value="ketoacyl-synt"/>
    <property type="match status" value="1"/>
</dbReference>